<reference evidence="2" key="2">
    <citation type="submission" date="2018-07" db="EMBL/GenBank/DDBJ databases">
        <authorList>
            <consortium name="NCBI Pathogen Detection Project"/>
        </authorList>
    </citation>
    <scope>NUCLEOTIDE SEQUENCE</scope>
    <source>
        <strain evidence="2">13-1023</strain>
    </source>
</reference>
<gene>
    <name evidence="2" type="ORF">G0D54_21075</name>
</gene>
<feature type="transmembrane region" description="Helical" evidence="1">
    <location>
        <begin position="38"/>
        <end position="57"/>
    </location>
</feature>
<keyword evidence="1" id="KW-0472">Membrane</keyword>
<reference evidence="2" key="1">
    <citation type="journal article" date="2018" name="Genome Biol.">
        <title>SKESA: strategic k-mer extension for scrupulous assemblies.</title>
        <authorList>
            <person name="Souvorov A."/>
            <person name="Agarwala R."/>
            <person name="Lipman D.J."/>
        </authorList>
    </citation>
    <scope>NUCLEOTIDE SEQUENCE</scope>
    <source>
        <strain evidence="2">13-1023</strain>
    </source>
</reference>
<dbReference type="EMBL" id="DAAMJC010000016">
    <property type="protein sequence ID" value="HAC6867620.1"/>
    <property type="molecule type" value="Genomic_DNA"/>
</dbReference>
<evidence type="ECO:0000313" key="2">
    <source>
        <dbReference type="EMBL" id="HAC6867620.1"/>
    </source>
</evidence>
<feature type="transmembrane region" description="Helical" evidence="1">
    <location>
        <begin position="77"/>
        <end position="96"/>
    </location>
</feature>
<feature type="transmembrane region" description="Helical" evidence="1">
    <location>
        <begin position="140"/>
        <end position="158"/>
    </location>
</feature>
<accession>A0A607KB32</accession>
<comment type="caution">
    <text evidence="2">The sequence shown here is derived from an EMBL/GenBank/DDBJ whole genome shotgun (WGS) entry which is preliminary data.</text>
</comment>
<name>A0A607KB32_SALET</name>
<sequence>MKRSELEKDAAYILDRFKQLDYEIPSNREILKVIFSKLVIVYALQLAFIIADVFLNARSGEYHYFDTFVVGLGSNVFFSLIFLMSTYSIVSLKLSLGTEIIGQSVLLSLVEKKINSYGLFILLVNVFVGCILLWSGERFVAGLGFSWFVTYLISMLTLQTSLSRYMTPAVVSSLSKVKELLTASPK</sequence>
<dbReference type="AlphaFoldDB" id="A0A607KB32"/>
<keyword evidence="1" id="KW-1133">Transmembrane helix</keyword>
<proteinExistence type="predicted"/>
<keyword evidence="1" id="KW-0812">Transmembrane</keyword>
<feature type="transmembrane region" description="Helical" evidence="1">
    <location>
        <begin position="117"/>
        <end position="134"/>
    </location>
</feature>
<organism evidence="2">
    <name type="scientific">Salmonella enterica subsp. enterica serovar Javiana</name>
    <dbReference type="NCBI Taxonomy" id="363569"/>
    <lineage>
        <taxon>Bacteria</taxon>
        <taxon>Pseudomonadati</taxon>
        <taxon>Pseudomonadota</taxon>
        <taxon>Gammaproteobacteria</taxon>
        <taxon>Enterobacterales</taxon>
        <taxon>Enterobacteriaceae</taxon>
        <taxon>Salmonella</taxon>
    </lineage>
</organism>
<evidence type="ECO:0000256" key="1">
    <source>
        <dbReference type="SAM" id="Phobius"/>
    </source>
</evidence>
<protein>
    <submittedName>
        <fullName evidence="2">Protein traS</fullName>
    </submittedName>
</protein>